<dbReference type="InterPro" id="IPR050980">
    <property type="entry name" value="2C_sensor_his_kinase"/>
</dbReference>
<dbReference type="PANTHER" id="PTHR44936">
    <property type="entry name" value="SENSOR PROTEIN CREC"/>
    <property type="match status" value="1"/>
</dbReference>
<dbReference type="InterPro" id="IPR005467">
    <property type="entry name" value="His_kinase_dom"/>
</dbReference>
<comment type="subcellular location">
    <subcellularLocation>
        <location evidence="2">Cell membrane</location>
        <topology evidence="2">Multi-pass membrane protein</topology>
    </subcellularLocation>
</comment>
<dbReference type="CDD" id="cd00075">
    <property type="entry name" value="HATPase"/>
    <property type="match status" value="1"/>
</dbReference>
<dbReference type="Proteomes" id="UP000664417">
    <property type="component" value="Unassembled WGS sequence"/>
</dbReference>
<evidence type="ECO:0000256" key="7">
    <source>
        <dbReference type="ARBA" id="ARBA00022741"/>
    </source>
</evidence>
<dbReference type="AlphaFoldDB" id="A0A8J7U2P6"/>
<name>A0A8J7U2P6_9BACT</name>
<dbReference type="RefSeq" id="WP_207856724.1">
    <property type="nucleotide sequence ID" value="NZ_JAFREP010000002.1"/>
</dbReference>
<evidence type="ECO:0000256" key="1">
    <source>
        <dbReference type="ARBA" id="ARBA00000085"/>
    </source>
</evidence>
<dbReference type="SUPFAM" id="SSF55874">
    <property type="entry name" value="ATPase domain of HSP90 chaperone/DNA topoisomerase II/histidine kinase"/>
    <property type="match status" value="1"/>
</dbReference>
<dbReference type="InterPro" id="IPR036890">
    <property type="entry name" value="HATPase_C_sf"/>
</dbReference>
<dbReference type="PROSITE" id="PS50109">
    <property type="entry name" value="HIS_KIN"/>
    <property type="match status" value="1"/>
</dbReference>
<dbReference type="GO" id="GO:0005524">
    <property type="term" value="F:ATP binding"/>
    <property type="evidence" value="ECO:0007669"/>
    <property type="project" value="UniProtKB-KW"/>
</dbReference>
<dbReference type="Gene3D" id="1.10.287.130">
    <property type="match status" value="1"/>
</dbReference>
<protein>
    <recommendedName>
        <fullName evidence="3">histidine kinase</fullName>
        <ecNumber evidence="3">2.7.13.3</ecNumber>
    </recommendedName>
</protein>
<evidence type="ECO:0000313" key="12">
    <source>
        <dbReference type="Proteomes" id="UP000664417"/>
    </source>
</evidence>
<dbReference type="GO" id="GO:0000155">
    <property type="term" value="F:phosphorelay sensor kinase activity"/>
    <property type="evidence" value="ECO:0007669"/>
    <property type="project" value="InterPro"/>
</dbReference>
<keyword evidence="8 11" id="KW-0418">Kinase</keyword>
<evidence type="ECO:0000256" key="6">
    <source>
        <dbReference type="ARBA" id="ARBA00022679"/>
    </source>
</evidence>
<evidence type="ECO:0000256" key="2">
    <source>
        <dbReference type="ARBA" id="ARBA00004651"/>
    </source>
</evidence>
<dbReference type="InterPro" id="IPR004358">
    <property type="entry name" value="Sig_transdc_His_kin-like_C"/>
</dbReference>
<organism evidence="11 12">
    <name type="scientific">Acanthopleuribacter pedis</name>
    <dbReference type="NCBI Taxonomy" id="442870"/>
    <lineage>
        <taxon>Bacteria</taxon>
        <taxon>Pseudomonadati</taxon>
        <taxon>Acidobacteriota</taxon>
        <taxon>Holophagae</taxon>
        <taxon>Acanthopleuribacterales</taxon>
        <taxon>Acanthopleuribacteraceae</taxon>
        <taxon>Acanthopleuribacter</taxon>
    </lineage>
</organism>
<evidence type="ECO:0000256" key="4">
    <source>
        <dbReference type="ARBA" id="ARBA00022475"/>
    </source>
</evidence>
<comment type="catalytic activity">
    <reaction evidence="1">
        <text>ATP + protein L-histidine = ADP + protein N-phospho-L-histidine.</text>
        <dbReference type="EC" id="2.7.13.3"/>
    </reaction>
</comment>
<dbReference type="Gene3D" id="3.30.565.10">
    <property type="entry name" value="Histidine kinase-like ATPase, C-terminal domain"/>
    <property type="match status" value="1"/>
</dbReference>
<dbReference type="Pfam" id="PF02518">
    <property type="entry name" value="HATPase_c"/>
    <property type="match status" value="1"/>
</dbReference>
<keyword evidence="9" id="KW-0067">ATP-binding</keyword>
<reference evidence="11" key="1">
    <citation type="submission" date="2021-03" db="EMBL/GenBank/DDBJ databases">
        <authorList>
            <person name="Wang G."/>
        </authorList>
    </citation>
    <scope>NUCLEOTIDE SEQUENCE</scope>
    <source>
        <strain evidence="11">KCTC 12899</strain>
    </source>
</reference>
<evidence type="ECO:0000256" key="3">
    <source>
        <dbReference type="ARBA" id="ARBA00012438"/>
    </source>
</evidence>
<keyword evidence="5" id="KW-0597">Phosphoprotein</keyword>
<evidence type="ECO:0000256" key="5">
    <source>
        <dbReference type="ARBA" id="ARBA00022553"/>
    </source>
</evidence>
<dbReference type="PANTHER" id="PTHR44936:SF10">
    <property type="entry name" value="SENSOR PROTEIN RSTB"/>
    <property type="match status" value="1"/>
</dbReference>
<accession>A0A8J7U2P6</accession>
<dbReference type="InterPro" id="IPR003594">
    <property type="entry name" value="HATPase_dom"/>
</dbReference>
<dbReference type="SMART" id="SM00387">
    <property type="entry name" value="HATPase_c"/>
    <property type="match status" value="1"/>
</dbReference>
<keyword evidence="4" id="KW-1003">Cell membrane</keyword>
<sequence length="398" mass="44049">MLQRQLLVFSVMCALFLGAFYTTQHKLVNPWLKLALNPEMSERLMDAIDNQKALAQLDPEHAALYREQFEQTQLLLQNMEVLRESHEELSRRYQLAPAALFTAALLLLSVLQIRHQLLLGRRLNLVRGHLQQLAAGEPIQVTGTGGLLGRIDSMIAEVGEAFNQSRRKVKQLENLQQWQESSRRIAHEIKTPLTSLSLETKNLSQLCQRAAPDHAEAIQAARRSIEEEIRQLDEFTRRFTSFSKIGTPQLAPEPLDPFLASLVKFYSATWPGILLQIDGEPQLSAMLDKRLLRLVLVNLCNNAAAAIGDGGGTILMGAHARAGGVVIEVRDDGPGIDPAIQDTLFEPYVSTKDVGEGMGLGLAISKKIMLDHGGDLVLQHTDQNGTCFGVYLQAEVAP</sequence>
<dbReference type="InterPro" id="IPR036097">
    <property type="entry name" value="HisK_dim/P_sf"/>
</dbReference>
<evidence type="ECO:0000259" key="10">
    <source>
        <dbReference type="PROSITE" id="PS50109"/>
    </source>
</evidence>
<proteinExistence type="predicted"/>
<evidence type="ECO:0000256" key="8">
    <source>
        <dbReference type="ARBA" id="ARBA00022777"/>
    </source>
</evidence>
<dbReference type="Pfam" id="PF00512">
    <property type="entry name" value="HisKA"/>
    <property type="match status" value="1"/>
</dbReference>
<dbReference type="EMBL" id="JAFREP010000002">
    <property type="protein sequence ID" value="MBO1317488.1"/>
    <property type="molecule type" value="Genomic_DNA"/>
</dbReference>
<gene>
    <name evidence="11" type="ORF">J3U88_03380</name>
</gene>
<dbReference type="SUPFAM" id="SSF47384">
    <property type="entry name" value="Homodimeric domain of signal transducing histidine kinase"/>
    <property type="match status" value="1"/>
</dbReference>
<dbReference type="EC" id="2.7.13.3" evidence="3"/>
<feature type="domain" description="Histidine kinase" evidence="10">
    <location>
        <begin position="184"/>
        <end position="396"/>
    </location>
</feature>
<dbReference type="PRINTS" id="PR00344">
    <property type="entry name" value="BCTRLSENSOR"/>
</dbReference>
<dbReference type="GO" id="GO:0005886">
    <property type="term" value="C:plasma membrane"/>
    <property type="evidence" value="ECO:0007669"/>
    <property type="project" value="UniProtKB-SubCell"/>
</dbReference>
<keyword evidence="4" id="KW-0472">Membrane</keyword>
<dbReference type="InterPro" id="IPR003661">
    <property type="entry name" value="HisK_dim/P_dom"/>
</dbReference>
<keyword evidence="12" id="KW-1185">Reference proteome</keyword>
<comment type="caution">
    <text evidence="11">The sequence shown here is derived from an EMBL/GenBank/DDBJ whole genome shotgun (WGS) entry which is preliminary data.</text>
</comment>
<dbReference type="SMART" id="SM00388">
    <property type="entry name" value="HisKA"/>
    <property type="match status" value="1"/>
</dbReference>
<evidence type="ECO:0000256" key="9">
    <source>
        <dbReference type="ARBA" id="ARBA00022840"/>
    </source>
</evidence>
<evidence type="ECO:0000313" key="11">
    <source>
        <dbReference type="EMBL" id="MBO1317488.1"/>
    </source>
</evidence>
<keyword evidence="7" id="KW-0547">Nucleotide-binding</keyword>
<keyword evidence="6" id="KW-0808">Transferase</keyword>
<dbReference type="CDD" id="cd00082">
    <property type="entry name" value="HisKA"/>
    <property type="match status" value="1"/>
</dbReference>